<keyword evidence="12" id="KW-1185">Reference proteome</keyword>
<dbReference type="AlphaFoldDB" id="A0A9F2MVX5"/>
<dbReference type="Pfam" id="PF09177">
    <property type="entry name" value="STX6_10_61_N"/>
    <property type="match status" value="1"/>
</dbReference>
<dbReference type="PANTHER" id="PTHR12791">
    <property type="entry name" value="GOLGI SNARE BET1-RELATED"/>
    <property type="match status" value="1"/>
</dbReference>
<evidence type="ECO:0000256" key="3">
    <source>
        <dbReference type="ARBA" id="ARBA00022448"/>
    </source>
</evidence>
<dbReference type="OMA" id="ERASDCC"/>
<name>A0A9F2MVX5_PYTBI</name>
<keyword evidence="3" id="KW-0813">Transport</keyword>
<evidence type="ECO:0000256" key="10">
    <source>
        <dbReference type="SAM" id="Phobius"/>
    </source>
</evidence>
<dbReference type="CDD" id="cd15851">
    <property type="entry name" value="SNARE_Syntaxin6"/>
    <property type="match status" value="1"/>
</dbReference>
<comment type="similarity">
    <text evidence="2">Belongs to the syntaxin family.</text>
</comment>
<evidence type="ECO:0000259" key="11">
    <source>
        <dbReference type="PROSITE" id="PS50192"/>
    </source>
</evidence>
<dbReference type="InterPro" id="IPR015260">
    <property type="entry name" value="Syntaxin-6/10/61_N"/>
</dbReference>
<keyword evidence="8" id="KW-0175">Coiled coil</keyword>
<evidence type="ECO:0000256" key="2">
    <source>
        <dbReference type="ARBA" id="ARBA00009063"/>
    </source>
</evidence>
<dbReference type="SUPFAM" id="SSF58038">
    <property type="entry name" value="SNARE fusion complex"/>
    <property type="match status" value="1"/>
</dbReference>
<reference evidence="13" key="1">
    <citation type="submission" date="2025-08" db="UniProtKB">
        <authorList>
            <consortium name="RefSeq"/>
        </authorList>
    </citation>
    <scope>IDENTIFICATION</scope>
    <source>
        <tissue evidence="13">Liver</tissue>
    </source>
</reference>
<evidence type="ECO:0000313" key="12">
    <source>
        <dbReference type="Proteomes" id="UP000695026"/>
    </source>
</evidence>
<dbReference type="CTD" id="8677"/>
<dbReference type="Pfam" id="PF05739">
    <property type="entry name" value="SNARE"/>
    <property type="match status" value="1"/>
</dbReference>
<dbReference type="GO" id="GO:0048193">
    <property type="term" value="P:Golgi vesicle transport"/>
    <property type="evidence" value="ECO:0007669"/>
    <property type="project" value="InterPro"/>
</dbReference>
<dbReference type="GO" id="GO:0000139">
    <property type="term" value="C:Golgi membrane"/>
    <property type="evidence" value="ECO:0007669"/>
    <property type="project" value="UniProtKB-SubCell"/>
</dbReference>
<dbReference type="Proteomes" id="UP000695026">
    <property type="component" value="Unplaced"/>
</dbReference>
<dbReference type="GO" id="GO:0005802">
    <property type="term" value="C:trans-Golgi network"/>
    <property type="evidence" value="ECO:0007669"/>
    <property type="project" value="UniProtKB-ARBA"/>
</dbReference>
<gene>
    <name evidence="13" type="primary">STX10</name>
</gene>
<dbReference type="PROSITE" id="PS50192">
    <property type="entry name" value="T_SNARE"/>
    <property type="match status" value="1"/>
</dbReference>
<keyword evidence="6 10" id="KW-1133">Transmembrane helix</keyword>
<organism evidence="12 13">
    <name type="scientific">Python bivittatus</name>
    <name type="common">Burmese python</name>
    <name type="synonym">Python molurus bivittatus</name>
    <dbReference type="NCBI Taxonomy" id="176946"/>
    <lineage>
        <taxon>Eukaryota</taxon>
        <taxon>Metazoa</taxon>
        <taxon>Chordata</taxon>
        <taxon>Craniata</taxon>
        <taxon>Vertebrata</taxon>
        <taxon>Euteleostomi</taxon>
        <taxon>Lepidosauria</taxon>
        <taxon>Squamata</taxon>
        <taxon>Bifurcata</taxon>
        <taxon>Unidentata</taxon>
        <taxon>Episquamata</taxon>
        <taxon>Toxicofera</taxon>
        <taxon>Serpentes</taxon>
        <taxon>Henophidia</taxon>
        <taxon>Pythonidae</taxon>
        <taxon>Python</taxon>
    </lineage>
</organism>
<evidence type="ECO:0000256" key="9">
    <source>
        <dbReference type="ARBA" id="ARBA00023136"/>
    </source>
</evidence>
<dbReference type="FunFam" id="1.20.5.110:FF:000006">
    <property type="entry name" value="Syntaxin 6"/>
    <property type="match status" value="1"/>
</dbReference>
<evidence type="ECO:0000313" key="13">
    <source>
        <dbReference type="RefSeq" id="XP_007421022.1"/>
    </source>
</evidence>
<dbReference type="GeneID" id="103066023"/>
<proteinExistence type="inferred from homology"/>
<comment type="subcellular location">
    <subcellularLocation>
        <location evidence="1">Golgi apparatus membrane</location>
        <topology evidence="1">Single-pass type IV membrane protein</topology>
    </subcellularLocation>
</comment>
<dbReference type="KEGG" id="pbi:103066023"/>
<accession>A0A9F2MVX5</accession>
<evidence type="ECO:0000256" key="8">
    <source>
        <dbReference type="ARBA" id="ARBA00023054"/>
    </source>
</evidence>
<keyword evidence="9 10" id="KW-0472">Membrane</keyword>
<dbReference type="GO" id="GO:0015031">
    <property type="term" value="P:protein transport"/>
    <property type="evidence" value="ECO:0007669"/>
    <property type="project" value="UniProtKB-KW"/>
</dbReference>
<dbReference type="GO" id="GO:0031982">
    <property type="term" value="C:vesicle"/>
    <property type="evidence" value="ECO:0007669"/>
    <property type="project" value="UniProtKB-ARBA"/>
</dbReference>
<dbReference type="InterPro" id="IPR010989">
    <property type="entry name" value="SNARE"/>
</dbReference>
<dbReference type="SUPFAM" id="SSF47661">
    <property type="entry name" value="t-snare proteins"/>
    <property type="match status" value="1"/>
</dbReference>
<dbReference type="Gene3D" id="1.20.58.90">
    <property type="match status" value="1"/>
</dbReference>
<dbReference type="RefSeq" id="XP_007421022.1">
    <property type="nucleotide sequence ID" value="XM_007420960.3"/>
</dbReference>
<dbReference type="OrthoDB" id="546861at2759"/>
<feature type="transmembrane region" description="Helical" evidence="10">
    <location>
        <begin position="225"/>
        <end position="246"/>
    </location>
</feature>
<keyword evidence="7" id="KW-0333">Golgi apparatus</keyword>
<keyword evidence="5" id="KW-0653">Protein transport</keyword>
<dbReference type="Gene3D" id="1.20.5.110">
    <property type="match status" value="1"/>
</dbReference>
<evidence type="ECO:0000256" key="4">
    <source>
        <dbReference type="ARBA" id="ARBA00022692"/>
    </source>
</evidence>
<keyword evidence="4 10" id="KW-0812">Transmembrane</keyword>
<dbReference type="InterPro" id="IPR000727">
    <property type="entry name" value="T_SNARE_dom"/>
</dbReference>
<dbReference type="FunFam" id="1.20.58.90:FF:000002">
    <property type="entry name" value="syntaxin-6 isoform X1"/>
    <property type="match status" value="1"/>
</dbReference>
<sequence length="247" mass="28335">MSLEDPFFVVKGEVQKAVNTAWGLYQRWRQLLQETQVVNKEELNWTTNELRNTLRSIEWDLEDLEETICIVESNPHKFTITPSEVAARRSFVTEMRASVKVMQDHMSDPAAQSFVERNNRELVNGRECCGLLSAEKVSAADSHILEEQQLHQKLIIEEQDEQLELVSGSISVLKHMSGRVGEELDEQTIMLEDFAHEMDSTQSRLDGVLKKMGRISHMARERRQWCIICLLVITGAVVLILLFALIN</sequence>
<evidence type="ECO:0000256" key="7">
    <source>
        <dbReference type="ARBA" id="ARBA00023034"/>
    </source>
</evidence>
<dbReference type="SMART" id="SM00397">
    <property type="entry name" value="t_SNARE"/>
    <property type="match status" value="1"/>
</dbReference>
<feature type="domain" description="T-SNARE coiled-coil homology" evidence="11">
    <location>
        <begin position="153"/>
        <end position="215"/>
    </location>
</feature>
<evidence type="ECO:0000256" key="5">
    <source>
        <dbReference type="ARBA" id="ARBA00022927"/>
    </source>
</evidence>
<evidence type="ECO:0000256" key="6">
    <source>
        <dbReference type="ARBA" id="ARBA00022989"/>
    </source>
</evidence>
<protein>
    <submittedName>
        <fullName evidence="13">Syntaxin-10 isoform X2</fullName>
    </submittedName>
</protein>
<evidence type="ECO:0000256" key="1">
    <source>
        <dbReference type="ARBA" id="ARBA00004409"/>
    </source>
</evidence>